<keyword evidence="2" id="KW-1185">Reference proteome</keyword>
<dbReference type="Gene3D" id="2.60.120.620">
    <property type="entry name" value="q2cbj1_9rhob like domain"/>
    <property type="match status" value="1"/>
</dbReference>
<gene>
    <name evidence="1" type="ORF">DEH80_12535</name>
</gene>
<dbReference type="SUPFAM" id="SSF51197">
    <property type="entry name" value="Clavaminate synthase-like"/>
    <property type="match status" value="1"/>
</dbReference>
<dbReference type="OrthoDB" id="549777at2"/>
<dbReference type="InterPro" id="IPR012668">
    <property type="entry name" value="CHP02466"/>
</dbReference>
<dbReference type="Pfam" id="PF13759">
    <property type="entry name" value="2OG-FeII_Oxy_5"/>
    <property type="match status" value="1"/>
</dbReference>
<accession>A0A383XRQ4</accession>
<reference evidence="1 2" key="1">
    <citation type="submission" date="2018-05" db="EMBL/GenBank/DDBJ databases">
        <title>Abyssibacter profundi OUC007T gen. nov., sp. nov, a marine bacterium isolated from seawater of the Mariana Trench.</title>
        <authorList>
            <person name="Zhou S."/>
        </authorList>
    </citation>
    <scope>NUCLEOTIDE SEQUENCE [LARGE SCALE GENOMIC DNA]</scope>
    <source>
        <strain evidence="1 2">OUC007</strain>
    </source>
</reference>
<evidence type="ECO:0000313" key="2">
    <source>
        <dbReference type="Proteomes" id="UP000251800"/>
    </source>
</evidence>
<dbReference type="EMBL" id="QEQK01000011">
    <property type="protein sequence ID" value="PWN55308.1"/>
    <property type="molecule type" value="Genomic_DNA"/>
</dbReference>
<name>A0A383XRQ4_9GAMM</name>
<protein>
    <recommendedName>
        <fullName evidence="3">Fe2OG dioxygenase domain-containing protein</fullName>
    </recommendedName>
</protein>
<sequence length="231" mass="26015">MSWRATTMAEVPFQISPAFAVPFVQTQLPGADSLNPKLRALFLSREAEGAVYANINPTMQIDRNLFESRFDLFHWDDVNVGTLRDFCTAAVFRAVAELNGYDRERVSRLRMSADAWFHITRQSGQFGMHNHPMATWSGIYCVDSGYPDGSPVESARVQFMHPVPGAGSFSDMSVANMRAPWSNRHKEIALEPGQLVLFPSWLMHQVLPYRGTGERITVAFNAWFKDLPEAA</sequence>
<proteinExistence type="predicted"/>
<comment type="caution">
    <text evidence="1">The sequence shown here is derived from an EMBL/GenBank/DDBJ whole genome shotgun (WGS) entry which is preliminary data.</text>
</comment>
<evidence type="ECO:0008006" key="3">
    <source>
        <dbReference type="Google" id="ProtNLM"/>
    </source>
</evidence>
<dbReference type="AlphaFoldDB" id="A0A383XRQ4"/>
<organism evidence="1 2">
    <name type="scientific">Abyssibacter profundi</name>
    <dbReference type="NCBI Taxonomy" id="2182787"/>
    <lineage>
        <taxon>Bacteria</taxon>
        <taxon>Pseudomonadati</taxon>
        <taxon>Pseudomonadota</taxon>
        <taxon>Gammaproteobacteria</taxon>
        <taxon>Chromatiales</taxon>
        <taxon>Oceanococcaceae</taxon>
        <taxon>Abyssibacter</taxon>
    </lineage>
</organism>
<dbReference type="Proteomes" id="UP000251800">
    <property type="component" value="Unassembled WGS sequence"/>
</dbReference>
<evidence type="ECO:0000313" key="1">
    <source>
        <dbReference type="EMBL" id="PWN55308.1"/>
    </source>
</evidence>